<protein>
    <submittedName>
        <fullName evidence="2">Uncharacterized protein</fullName>
    </submittedName>
</protein>
<dbReference type="RefSeq" id="XP_009545212.1">
    <property type="nucleotide sequence ID" value="XM_009546917.1"/>
</dbReference>
<gene>
    <name evidence="2" type="ORF">HETIRDRAFT_408933</name>
</gene>
<keyword evidence="3" id="KW-1185">Reference proteome</keyword>
<feature type="compositionally biased region" description="Pro residues" evidence="1">
    <location>
        <begin position="240"/>
        <end position="256"/>
    </location>
</feature>
<evidence type="ECO:0000256" key="1">
    <source>
        <dbReference type="SAM" id="MobiDB-lite"/>
    </source>
</evidence>
<proteinExistence type="predicted"/>
<name>W4KC37_HETIT</name>
<dbReference type="GeneID" id="20672737"/>
<dbReference type="AlphaFoldDB" id="W4KC37"/>
<feature type="region of interest" description="Disordered" evidence="1">
    <location>
        <begin position="497"/>
        <end position="535"/>
    </location>
</feature>
<feature type="compositionally biased region" description="Basic residues" evidence="1">
    <location>
        <begin position="311"/>
        <end position="328"/>
    </location>
</feature>
<dbReference type="KEGG" id="hir:HETIRDRAFT_408933"/>
<dbReference type="EMBL" id="KI925457">
    <property type="protein sequence ID" value="ETW82905.1"/>
    <property type="molecule type" value="Genomic_DNA"/>
</dbReference>
<organism evidence="2 3">
    <name type="scientific">Heterobasidion irregulare (strain TC 32-1)</name>
    <dbReference type="NCBI Taxonomy" id="747525"/>
    <lineage>
        <taxon>Eukaryota</taxon>
        <taxon>Fungi</taxon>
        <taxon>Dikarya</taxon>
        <taxon>Basidiomycota</taxon>
        <taxon>Agaricomycotina</taxon>
        <taxon>Agaricomycetes</taxon>
        <taxon>Russulales</taxon>
        <taxon>Bondarzewiaceae</taxon>
        <taxon>Heterobasidion</taxon>
        <taxon>Heterobasidion annosum species complex</taxon>
    </lineage>
</organism>
<accession>W4KC37</accession>
<dbReference type="HOGENOM" id="CLU_468551_0_0_1"/>
<reference evidence="2 3" key="1">
    <citation type="journal article" date="2012" name="New Phytol.">
        <title>Insight into trade-off between wood decay and parasitism from the genome of a fungal forest pathogen.</title>
        <authorList>
            <person name="Olson A."/>
            <person name="Aerts A."/>
            <person name="Asiegbu F."/>
            <person name="Belbahri L."/>
            <person name="Bouzid O."/>
            <person name="Broberg A."/>
            <person name="Canback B."/>
            <person name="Coutinho P.M."/>
            <person name="Cullen D."/>
            <person name="Dalman K."/>
            <person name="Deflorio G."/>
            <person name="van Diepen L.T."/>
            <person name="Dunand C."/>
            <person name="Duplessis S."/>
            <person name="Durling M."/>
            <person name="Gonthier P."/>
            <person name="Grimwood J."/>
            <person name="Fossdal C.G."/>
            <person name="Hansson D."/>
            <person name="Henrissat B."/>
            <person name="Hietala A."/>
            <person name="Himmelstrand K."/>
            <person name="Hoffmeister D."/>
            <person name="Hogberg N."/>
            <person name="James T.Y."/>
            <person name="Karlsson M."/>
            <person name="Kohler A."/>
            <person name="Kues U."/>
            <person name="Lee Y.H."/>
            <person name="Lin Y.C."/>
            <person name="Lind M."/>
            <person name="Lindquist E."/>
            <person name="Lombard V."/>
            <person name="Lucas S."/>
            <person name="Lunden K."/>
            <person name="Morin E."/>
            <person name="Murat C."/>
            <person name="Park J."/>
            <person name="Raffaello T."/>
            <person name="Rouze P."/>
            <person name="Salamov A."/>
            <person name="Schmutz J."/>
            <person name="Solheim H."/>
            <person name="Stahlberg J."/>
            <person name="Velez H."/>
            <person name="de Vries R.P."/>
            <person name="Wiebenga A."/>
            <person name="Woodward S."/>
            <person name="Yakovlev I."/>
            <person name="Garbelotto M."/>
            <person name="Martin F."/>
            <person name="Grigoriev I.V."/>
            <person name="Stenlid J."/>
        </authorList>
    </citation>
    <scope>NUCLEOTIDE SEQUENCE [LARGE SCALE GENOMIC DNA]</scope>
    <source>
        <strain evidence="2 3">TC 32-1</strain>
    </source>
</reference>
<feature type="compositionally biased region" description="Low complexity" evidence="1">
    <location>
        <begin position="498"/>
        <end position="509"/>
    </location>
</feature>
<dbReference type="eggNOG" id="ENOG502QVXD">
    <property type="taxonomic scope" value="Eukaryota"/>
</dbReference>
<sequence>MGLLQQRRAAMIQQNMTPGASGVPTGMMDMSGSQIPPSQMPVQMGMGNIVMSAQTGGVQASQGLRAELLPADRNARPNPRPPTAEEVEEARRLIKNFTDHWTNTKKFEIFPTHSIPDIQLSEYNQALTRLMQGVEDLEPRMPMFFAITKQEMAVRKLAVICLTARYQSSEAKKNDTRHVLDLTTVRNMFHQVTNANNAFTKEISTALGTPLPSAGPFGGMSGFGGSEHPPYIYPNQVRAPPEPEQPTPPTTAPPRQVPISQPANRRKQPPSLAAEQTVTASTPTPPSNSTPTAQAATPSLLATSPQTPKSPKAKATPKQKPAARRKTSKATAPVPAESLSVAPPTPATPVSSSETQTGNKRAREEDAGGNEAPPLAPSPKRVRTEEEQFSDVQQKRQEAADAAIADPAKSESYLAQIDDLLRLAQSSGDGALQSHIGTLLESIVETAYPDYVDSTTSTLDTLDTLLAPPSPSSAQLHECMDFVDWSSCEVATPDLVQTTSTNPSPGSGSEVETLGHTRAQGSSSPQLFNAKAPLDDLNEPDPLHIGFWSEIDGGEAAYYQSTGWKWDGPMPTTEQPWAISTS</sequence>
<dbReference type="Proteomes" id="UP000030671">
    <property type="component" value="Unassembled WGS sequence"/>
</dbReference>
<dbReference type="InParanoid" id="W4KC37"/>
<evidence type="ECO:0000313" key="2">
    <source>
        <dbReference type="EMBL" id="ETW82905.1"/>
    </source>
</evidence>
<feature type="compositionally biased region" description="Low complexity" evidence="1">
    <location>
        <begin position="289"/>
        <end position="310"/>
    </location>
</feature>
<dbReference type="OrthoDB" id="1938591at2759"/>
<evidence type="ECO:0000313" key="3">
    <source>
        <dbReference type="Proteomes" id="UP000030671"/>
    </source>
</evidence>
<feature type="region of interest" description="Disordered" evidence="1">
    <location>
        <begin position="217"/>
        <end position="409"/>
    </location>
</feature>
<dbReference type="STRING" id="747525.W4KC37"/>